<dbReference type="AlphaFoldDB" id="A0AAD7LLF7"/>
<evidence type="ECO:0000313" key="1">
    <source>
        <dbReference type="EMBL" id="KAJ7960339.1"/>
    </source>
</evidence>
<sequence>MCTVSICSVADWIVLSSPPKENSVEENQGKLLRLLDAETGMASAESNDVDHVVELIVRDASPSTADADADSVSDEIAPLLTQVEKPKINIFTLSYPRKKPRDQLRRIT</sequence>
<keyword evidence="2" id="KW-1185">Reference proteome</keyword>
<protein>
    <submittedName>
        <fullName evidence="1">Nodulin MtN21/EamA-like transporter family protein</fullName>
    </submittedName>
</protein>
<organism evidence="1 2">
    <name type="scientific">Quillaja saponaria</name>
    <name type="common">Soap bark tree</name>
    <dbReference type="NCBI Taxonomy" id="32244"/>
    <lineage>
        <taxon>Eukaryota</taxon>
        <taxon>Viridiplantae</taxon>
        <taxon>Streptophyta</taxon>
        <taxon>Embryophyta</taxon>
        <taxon>Tracheophyta</taxon>
        <taxon>Spermatophyta</taxon>
        <taxon>Magnoliopsida</taxon>
        <taxon>eudicotyledons</taxon>
        <taxon>Gunneridae</taxon>
        <taxon>Pentapetalae</taxon>
        <taxon>rosids</taxon>
        <taxon>fabids</taxon>
        <taxon>Fabales</taxon>
        <taxon>Quillajaceae</taxon>
        <taxon>Quillaja</taxon>
    </lineage>
</organism>
<dbReference type="EMBL" id="JARAOO010000008">
    <property type="protein sequence ID" value="KAJ7960339.1"/>
    <property type="molecule type" value="Genomic_DNA"/>
</dbReference>
<dbReference type="Proteomes" id="UP001163823">
    <property type="component" value="Chromosome 8"/>
</dbReference>
<accession>A0AAD7LLF7</accession>
<gene>
    <name evidence="1" type="ORF">O6P43_020799</name>
</gene>
<reference evidence="1" key="1">
    <citation type="journal article" date="2023" name="Science">
        <title>Elucidation of the pathway for biosynthesis of saponin adjuvants from the soapbark tree.</title>
        <authorList>
            <person name="Reed J."/>
            <person name="Orme A."/>
            <person name="El-Demerdash A."/>
            <person name="Owen C."/>
            <person name="Martin L.B.B."/>
            <person name="Misra R.C."/>
            <person name="Kikuchi S."/>
            <person name="Rejzek M."/>
            <person name="Martin A.C."/>
            <person name="Harkess A."/>
            <person name="Leebens-Mack J."/>
            <person name="Louveau T."/>
            <person name="Stephenson M.J."/>
            <person name="Osbourn A."/>
        </authorList>
    </citation>
    <scope>NUCLEOTIDE SEQUENCE</scope>
    <source>
        <strain evidence="1">S10</strain>
    </source>
</reference>
<comment type="caution">
    <text evidence="1">The sequence shown here is derived from an EMBL/GenBank/DDBJ whole genome shotgun (WGS) entry which is preliminary data.</text>
</comment>
<dbReference type="KEGG" id="qsa:O6P43_020799"/>
<evidence type="ECO:0000313" key="2">
    <source>
        <dbReference type="Proteomes" id="UP001163823"/>
    </source>
</evidence>
<name>A0AAD7LLF7_QUISA</name>
<proteinExistence type="predicted"/>